<comment type="similarity">
    <text evidence="14 17">Belongs to the ABC transporter superfamily. UvrA family.</text>
</comment>
<comment type="caution">
    <text evidence="17">Lacks conserved residue(s) required for the propagation of feature annotation.</text>
</comment>
<keyword evidence="2 17" id="KW-0963">Cytoplasm</keyword>
<keyword evidence="19" id="KW-0378">Hydrolase</keyword>
<keyword evidence="17" id="KW-0742">SOS response</keyword>
<reference evidence="19" key="1">
    <citation type="submission" date="2020-04" db="EMBL/GenBank/DDBJ databases">
        <title>Deep metagenomics examines the oral microbiome during advanced dental caries in children, revealing novel taxa and co-occurrences with host molecules.</title>
        <authorList>
            <person name="Baker J.L."/>
            <person name="Morton J.T."/>
            <person name="Dinis M."/>
            <person name="Alvarez R."/>
            <person name="Tran N.C."/>
            <person name="Knight R."/>
            <person name="Edlund A."/>
        </authorList>
    </citation>
    <scope>NUCLEOTIDE SEQUENCE</scope>
    <source>
        <strain evidence="19">JCVI_29_bin.11</strain>
    </source>
</reference>
<dbReference type="InterPro" id="IPR041102">
    <property type="entry name" value="UvrA_inter"/>
</dbReference>
<dbReference type="InterPro" id="IPR017871">
    <property type="entry name" value="ABC_transporter-like_CS"/>
</dbReference>
<evidence type="ECO:0000313" key="20">
    <source>
        <dbReference type="Proteomes" id="UP000713964"/>
    </source>
</evidence>
<dbReference type="GO" id="GO:0009432">
    <property type="term" value="P:SOS response"/>
    <property type="evidence" value="ECO:0007669"/>
    <property type="project" value="UniProtKB-UniRule"/>
</dbReference>
<dbReference type="GO" id="GO:0006289">
    <property type="term" value="P:nucleotide-excision repair"/>
    <property type="evidence" value="ECO:0007669"/>
    <property type="project" value="UniProtKB-UniRule"/>
</dbReference>
<evidence type="ECO:0000256" key="4">
    <source>
        <dbReference type="ARBA" id="ARBA00022737"/>
    </source>
</evidence>
<evidence type="ECO:0000259" key="18">
    <source>
        <dbReference type="PROSITE" id="PS50893"/>
    </source>
</evidence>
<feature type="zinc finger region" description="C4-type" evidence="17">
    <location>
        <begin position="761"/>
        <end position="787"/>
    </location>
</feature>
<dbReference type="Pfam" id="PF17755">
    <property type="entry name" value="UvrA_DNA-bind"/>
    <property type="match status" value="1"/>
</dbReference>
<evidence type="ECO:0000256" key="12">
    <source>
        <dbReference type="ARBA" id="ARBA00023125"/>
    </source>
</evidence>
<dbReference type="CDD" id="cd03271">
    <property type="entry name" value="ABC_UvrA_II"/>
    <property type="match status" value="1"/>
</dbReference>
<dbReference type="AlphaFoldDB" id="A0A930L687"/>
<dbReference type="Gene3D" id="3.40.50.300">
    <property type="entry name" value="P-loop containing nucleotide triphosphate hydrolases"/>
    <property type="match status" value="2"/>
</dbReference>
<comment type="caution">
    <text evidence="19">The sequence shown here is derived from an EMBL/GenBank/DDBJ whole genome shotgun (WGS) entry which is preliminary data.</text>
</comment>
<dbReference type="PANTHER" id="PTHR43152">
    <property type="entry name" value="UVRABC SYSTEM PROTEIN A"/>
    <property type="match status" value="1"/>
</dbReference>
<dbReference type="Gene3D" id="1.10.8.280">
    <property type="entry name" value="ABC transporter ATPase domain-like"/>
    <property type="match status" value="1"/>
</dbReference>
<dbReference type="GO" id="GO:0009381">
    <property type="term" value="F:excinuclease ABC activity"/>
    <property type="evidence" value="ECO:0007669"/>
    <property type="project" value="UniProtKB-UniRule"/>
</dbReference>
<dbReference type="InterPro" id="IPR041552">
    <property type="entry name" value="UvrA_DNA-bd"/>
</dbReference>
<dbReference type="InterPro" id="IPR004602">
    <property type="entry name" value="UvrA"/>
</dbReference>
<keyword evidence="7 17" id="KW-0228">DNA excision</keyword>
<evidence type="ECO:0000256" key="13">
    <source>
        <dbReference type="ARBA" id="ARBA00023204"/>
    </source>
</evidence>
<comment type="subcellular location">
    <subcellularLocation>
        <location evidence="1 17">Cytoplasm</location>
    </subcellularLocation>
</comment>
<keyword evidence="13 17" id="KW-0234">DNA repair</keyword>
<evidence type="ECO:0000256" key="10">
    <source>
        <dbReference type="ARBA" id="ARBA00022840"/>
    </source>
</evidence>
<evidence type="ECO:0000256" key="7">
    <source>
        <dbReference type="ARBA" id="ARBA00022769"/>
    </source>
</evidence>
<dbReference type="Proteomes" id="UP000713964">
    <property type="component" value="Unassembled WGS sequence"/>
</dbReference>
<evidence type="ECO:0000256" key="11">
    <source>
        <dbReference type="ARBA" id="ARBA00022881"/>
    </source>
</evidence>
<evidence type="ECO:0000256" key="2">
    <source>
        <dbReference type="ARBA" id="ARBA00022490"/>
    </source>
</evidence>
<feature type="binding site" evidence="17">
    <location>
        <begin position="662"/>
        <end position="669"/>
    </location>
    <ligand>
        <name>ATP</name>
        <dbReference type="ChEBI" id="CHEBI:30616"/>
    </ligand>
</feature>
<evidence type="ECO:0000313" key="19">
    <source>
        <dbReference type="EMBL" id="MBF1659636.1"/>
    </source>
</evidence>
<dbReference type="FunFam" id="1.20.1580.10:FF:000002">
    <property type="entry name" value="UvrABC system protein A"/>
    <property type="match status" value="1"/>
</dbReference>
<dbReference type="GO" id="GO:0005524">
    <property type="term" value="F:ATP binding"/>
    <property type="evidence" value="ECO:0007669"/>
    <property type="project" value="UniProtKB-UniRule"/>
</dbReference>
<dbReference type="PANTHER" id="PTHR43152:SF3">
    <property type="entry name" value="UVRABC SYSTEM PROTEIN A"/>
    <property type="match status" value="1"/>
</dbReference>
<dbReference type="GO" id="GO:0003677">
    <property type="term" value="F:DNA binding"/>
    <property type="evidence" value="ECO:0007669"/>
    <property type="project" value="UniProtKB-UniRule"/>
</dbReference>
<dbReference type="Gene3D" id="3.30.1490.20">
    <property type="entry name" value="ATP-grasp fold, A domain"/>
    <property type="match status" value="1"/>
</dbReference>
<protein>
    <recommendedName>
        <fullName evidence="15 17">UvrABC system protein A</fullName>
        <shortName evidence="17">UvrA protein</shortName>
    </recommendedName>
    <alternativeName>
        <fullName evidence="16 17">Excinuclease ABC subunit A</fullName>
    </alternativeName>
</protein>
<comment type="subunit">
    <text evidence="17">Forms a heterotetramer with UvrB during the search for lesions.</text>
</comment>
<proteinExistence type="inferred from homology"/>
<dbReference type="NCBIfam" id="TIGR00630">
    <property type="entry name" value="uvra"/>
    <property type="match status" value="1"/>
</dbReference>
<keyword evidence="3 17" id="KW-0479">Metal-binding</keyword>
<dbReference type="PROSITE" id="PS50893">
    <property type="entry name" value="ABC_TRANSPORTER_2"/>
    <property type="match status" value="2"/>
</dbReference>
<dbReference type="InterPro" id="IPR027417">
    <property type="entry name" value="P-loop_NTPase"/>
</dbReference>
<dbReference type="GO" id="GO:0016887">
    <property type="term" value="F:ATP hydrolysis activity"/>
    <property type="evidence" value="ECO:0007669"/>
    <property type="project" value="InterPro"/>
</dbReference>
<keyword evidence="10 17" id="KW-0067">ATP-binding</keyword>
<feature type="domain" description="ABC transporter" evidence="18">
    <location>
        <begin position="630"/>
        <end position="958"/>
    </location>
</feature>
<dbReference type="SUPFAM" id="SSF52540">
    <property type="entry name" value="P-loop containing nucleoside triphosphate hydrolases"/>
    <property type="match status" value="2"/>
</dbReference>
<keyword evidence="8 17" id="KW-0863">Zinc-finger</keyword>
<feature type="domain" description="ABC transporter" evidence="18">
    <location>
        <begin position="278"/>
        <end position="615"/>
    </location>
</feature>
<dbReference type="Gene3D" id="1.20.1580.10">
    <property type="entry name" value="ABC transporter ATPase like domain"/>
    <property type="match status" value="2"/>
</dbReference>
<dbReference type="GO" id="GO:0008270">
    <property type="term" value="F:zinc ion binding"/>
    <property type="evidence" value="ECO:0007669"/>
    <property type="project" value="UniProtKB-UniRule"/>
</dbReference>
<dbReference type="GO" id="GO:0009380">
    <property type="term" value="C:excinuclease repair complex"/>
    <property type="evidence" value="ECO:0007669"/>
    <property type="project" value="InterPro"/>
</dbReference>
<evidence type="ECO:0000256" key="6">
    <source>
        <dbReference type="ARBA" id="ARBA00022763"/>
    </source>
</evidence>
<dbReference type="InterPro" id="IPR013815">
    <property type="entry name" value="ATP_grasp_subdomain_1"/>
</dbReference>
<dbReference type="Pfam" id="PF17760">
    <property type="entry name" value="UvrA_inter"/>
    <property type="match status" value="1"/>
</dbReference>
<dbReference type="HAMAP" id="MF_00205">
    <property type="entry name" value="UvrA"/>
    <property type="match status" value="1"/>
</dbReference>
<keyword evidence="11 17" id="KW-0267">Excision nuclease</keyword>
<evidence type="ECO:0000256" key="3">
    <source>
        <dbReference type="ARBA" id="ARBA00022723"/>
    </source>
</evidence>
<accession>A0A930L687</accession>
<dbReference type="PROSITE" id="PS00211">
    <property type="entry name" value="ABC_TRANSPORTER_1"/>
    <property type="match status" value="2"/>
</dbReference>
<keyword evidence="9 17" id="KW-0862">Zinc</keyword>
<comment type="function">
    <text evidence="17">The UvrABC repair system catalyzes the recognition and processing of DNA lesions. UvrA is an ATPase and a DNA-binding protein. A damage recognition complex composed of 2 UvrA and 2 UvrB subunits scans DNA for abnormalities. When the presence of a lesion has been verified by UvrB, the UvrA molecules dissociate.</text>
</comment>
<evidence type="ECO:0000256" key="16">
    <source>
        <dbReference type="ARBA" id="ARBA00042156"/>
    </source>
</evidence>
<evidence type="ECO:0000256" key="8">
    <source>
        <dbReference type="ARBA" id="ARBA00022771"/>
    </source>
</evidence>
<evidence type="ECO:0000256" key="14">
    <source>
        <dbReference type="ARBA" id="ARBA00038000"/>
    </source>
</evidence>
<dbReference type="InterPro" id="IPR003439">
    <property type="entry name" value="ABC_transporter-like_ATP-bd"/>
</dbReference>
<dbReference type="EMBL" id="JABZXL010000021">
    <property type="protein sequence ID" value="MBF1659636.1"/>
    <property type="molecule type" value="Genomic_DNA"/>
</dbReference>
<gene>
    <name evidence="17 19" type="primary">uvrA</name>
    <name evidence="19" type="ORF">HXO58_07355</name>
</gene>
<evidence type="ECO:0000256" key="5">
    <source>
        <dbReference type="ARBA" id="ARBA00022741"/>
    </source>
</evidence>
<feature type="binding site" evidence="17">
    <location>
        <begin position="47"/>
        <end position="54"/>
    </location>
    <ligand>
        <name>ATP</name>
        <dbReference type="ChEBI" id="CHEBI:30616"/>
    </ligand>
</feature>
<evidence type="ECO:0000256" key="17">
    <source>
        <dbReference type="HAMAP-Rule" id="MF_00205"/>
    </source>
</evidence>
<organism evidence="19 20">
    <name type="scientific">Rothia mucilaginosa</name>
    <dbReference type="NCBI Taxonomy" id="43675"/>
    <lineage>
        <taxon>Bacteria</taxon>
        <taxon>Bacillati</taxon>
        <taxon>Actinomycetota</taxon>
        <taxon>Actinomycetes</taxon>
        <taxon>Micrococcales</taxon>
        <taxon>Micrococcaceae</taxon>
        <taxon>Rothia</taxon>
    </lineage>
</organism>
<keyword evidence="6 17" id="KW-0227">DNA damage</keyword>
<name>A0A930L687_9MICC</name>
<keyword evidence="4 17" id="KW-0677">Repeat</keyword>
<sequence>MTPRPAHGSTALKANDLTSIRVQGARENNLKNVDLTIPRDAMVVFTGLSGSGKSSLAFDTIFAEGQRRYVESLSSYARMFLGQVDKPDVDFIEGLSPAVSIDQKSTSKNPRSTVGTITEIYDYMRLLWARIGHPHCPECGEEITQQTPQQIVDILQDYPERTRLQILAPVVSARKGEFVDLFKDLLTQGYSRARVDGETVQLSDPPKLAKQYKHTIEVVVDRIVIKDGIHQRLTDSIETALKLADGRVLIDFVDREQDDPERTRSFSENLACPNNHPLQIDTIEPRAFSFNSPFGACSACDGIGSRLEVDTELLVPNPDLTLGEGAIAPWSQGKATTEYWLRLLAGLGEELGFDLNTPFKDLPAKTRAAILDGKDYKVEVSYRNRFGRERRYTSGFEGVKAYIKRKHEETESDFARDRYEQYMRQVACPSCGGARLNPTILGVKVGGQSIADITDLSLADALAFVRGLQLSAREAKIGEQVLKEIDARLQFLLDVGLDYLTLSRSAGTLSGGEAQRIRLATQIGSGLVGVLYVLDEPSIGLHQRDNRRLIETLTKLRDMGNTLIVVEHDEDTMREADWIVDVGPGAGEHGGEIVHSGSFEELLKNTKSITGDYMAGRRSIEVPASRRPVDKERQLTVRGARENNLKNVTVSFPLGVFTAVTGVSGSGKSTLVNDILYTSLANKLNGAKQVPGRHKSIDGLEHLDKVIHVDQSPIGRTPRSNPATYTGVFDHIRKLFAETSEAKMRGYTPGRFSFNVKGGRCEDCSGDGTLKIEMNFLPDVYVPCETCHGKRYNRETLEVHYKGKTIADVLEMPVEEAAEFFAAFTPIARHLNTLVDVGLGYIRLGQPATTLSGGEAQRVKLATELQKRSNGRSIYVLDEPTTGLHFEDIRKLLAVLQSLVDKGNSVITIEHNLDVVKCADWIIDMGPEGGSGGGTVIAEGTPEQVAQVKGSHTGAFLAEILS</sequence>
<keyword evidence="5 17" id="KW-0547">Nucleotide-binding</keyword>
<dbReference type="NCBIfam" id="NF001503">
    <property type="entry name" value="PRK00349.1"/>
    <property type="match status" value="1"/>
</dbReference>
<evidence type="ECO:0000256" key="1">
    <source>
        <dbReference type="ARBA" id="ARBA00004496"/>
    </source>
</evidence>
<evidence type="ECO:0000256" key="9">
    <source>
        <dbReference type="ARBA" id="ARBA00022833"/>
    </source>
</evidence>
<keyword evidence="12 17" id="KW-0238">DNA-binding</keyword>
<evidence type="ECO:0000256" key="15">
    <source>
        <dbReference type="ARBA" id="ARBA00039316"/>
    </source>
</evidence>
<dbReference type="GO" id="GO:0005737">
    <property type="term" value="C:cytoplasm"/>
    <property type="evidence" value="ECO:0007669"/>
    <property type="project" value="UniProtKB-SubCell"/>
</dbReference>